<dbReference type="RefSeq" id="WP_183671257.1">
    <property type="nucleotide sequence ID" value="NZ_BMPB01000005.1"/>
</dbReference>
<organism evidence="1 2">
    <name type="scientific">Parabacteroides faecis</name>
    <dbReference type="NCBI Taxonomy" id="1217282"/>
    <lineage>
        <taxon>Bacteria</taxon>
        <taxon>Pseudomonadati</taxon>
        <taxon>Bacteroidota</taxon>
        <taxon>Bacteroidia</taxon>
        <taxon>Bacteroidales</taxon>
        <taxon>Tannerellaceae</taxon>
        <taxon>Parabacteroides</taxon>
    </lineage>
</organism>
<dbReference type="Proteomes" id="UP000533637">
    <property type="component" value="Unassembled WGS sequence"/>
</dbReference>
<dbReference type="EMBL" id="JACHOC010000005">
    <property type="protein sequence ID" value="MBB4622971.1"/>
    <property type="molecule type" value="Genomic_DNA"/>
</dbReference>
<evidence type="ECO:0000313" key="2">
    <source>
        <dbReference type="Proteomes" id="UP000533637"/>
    </source>
</evidence>
<evidence type="ECO:0000313" key="1">
    <source>
        <dbReference type="EMBL" id="MBB4622971.1"/>
    </source>
</evidence>
<protein>
    <submittedName>
        <fullName evidence="1">Uncharacterized protein</fullName>
    </submittedName>
</protein>
<reference evidence="1 2" key="1">
    <citation type="submission" date="2020-08" db="EMBL/GenBank/DDBJ databases">
        <title>Genomic Encyclopedia of Type Strains, Phase IV (KMG-IV): sequencing the most valuable type-strain genomes for metagenomic binning, comparative biology and taxonomic classification.</title>
        <authorList>
            <person name="Goeker M."/>
        </authorList>
    </citation>
    <scope>NUCLEOTIDE SEQUENCE [LARGE SCALE GENOMIC DNA]</scope>
    <source>
        <strain evidence="1 2">DSM 102983</strain>
    </source>
</reference>
<gene>
    <name evidence="1" type="ORF">GGQ57_002880</name>
</gene>
<name>A0ABR6KNB8_9BACT</name>
<sequence>MEADLHEINKCARAINRLLEHAVFEEDMVEEEKIFFYGETNEFIELIIPLIRSTKWRVNGNRMQKKFLRSIDEVFKIKNEKTKDLLKFDSLYAALKEYFDRHFPDDVFS</sequence>
<comment type="caution">
    <text evidence="1">The sequence shown here is derived from an EMBL/GenBank/DDBJ whole genome shotgun (WGS) entry which is preliminary data.</text>
</comment>
<proteinExistence type="predicted"/>
<keyword evidence="2" id="KW-1185">Reference proteome</keyword>
<accession>A0ABR6KNB8</accession>